<proteinExistence type="predicted"/>
<reference evidence="1 2" key="1">
    <citation type="journal article" date="2014" name="BMC Genomics">
        <title>Adaptive genomic structural variation in the grape powdery mildew pathogen, Erysiphe necator.</title>
        <authorList>
            <person name="Jones L."/>
            <person name="Riaz S."/>
            <person name="Morales-Cruz A."/>
            <person name="Amrine K.C."/>
            <person name="McGuire B."/>
            <person name="Gubler W.D."/>
            <person name="Walker M.A."/>
            <person name="Cantu D."/>
        </authorList>
    </citation>
    <scope>NUCLEOTIDE SEQUENCE [LARGE SCALE GENOMIC DNA]</scope>
    <source>
        <strain evidence="2">c</strain>
    </source>
</reference>
<dbReference type="HOGENOM" id="CLU_2147735_0_0_1"/>
<evidence type="ECO:0000313" key="1">
    <source>
        <dbReference type="EMBL" id="KHJ34859.1"/>
    </source>
</evidence>
<keyword evidence="2" id="KW-1185">Reference proteome</keyword>
<organism evidence="1 2">
    <name type="scientific">Uncinula necator</name>
    <name type="common">Grape powdery mildew</name>
    <dbReference type="NCBI Taxonomy" id="52586"/>
    <lineage>
        <taxon>Eukaryota</taxon>
        <taxon>Fungi</taxon>
        <taxon>Dikarya</taxon>
        <taxon>Ascomycota</taxon>
        <taxon>Pezizomycotina</taxon>
        <taxon>Leotiomycetes</taxon>
        <taxon>Erysiphales</taxon>
        <taxon>Erysiphaceae</taxon>
        <taxon>Erysiphe</taxon>
    </lineage>
</organism>
<protein>
    <submittedName>
        <fullName evidence="1">Uncharacterized protein</fullName>
    </submittedName>
</protein>
<sequence>MNGEEHDNVGLIFDFWHETLCHPAESSFEKTKPLTINSNILKVPKDFNFQAYSSSKSTHIKPKSVGIIKSEKRTDFILISVDPFQCFNTVMLGITYHSNTFNPSEDYVMYTH</sequence>
<dbReference type="EMBL" id="JNVN01000636">
    <property type="protein sequence ID" value="KHJ34859.1"/>
    <property type="molecule type" value="Genomic_DNA"/>
</dbReference>
<dbReference type="AlphaFoldDB" id="A0A0B1PE21"/>
<comment type="caution">
    <text evidence="1">The sequence shown here is derived from an EMBL/GenBank/DDBJ whole genome shotgun (WGS) entry which is preliminary data.</text>
</comment>
<evidence type="ECO:0000313" key="2">
    <source>
        <dbReference type="Proteomes" id="UP000030854"/>
    </source>
</evidence>
<name>A0A0B1PE21_UNCNE</name>
<gene>
    <name evidence="1" type="ORF">EV44_g3568</name>
</gene>
<accession>A0A0B1PE21</accession>
<dbReference type="Proteomes" id="UP000030854">
    <property type="component" value="Unassembled WGS sequence"/>
</dbReference>